<reference evidence="1 2" key="1">
    <citation type="submission" date="2019-11" db="EMBL/GenBank/DDBJ databases">
        <title>Genome sequences of 17 halophilic strains isolated from different environments.</title>
        <authorList>
            <person name="Furrow R.E."/>
        </authorList>
    </citation>
    <scope>NUCLEOTIDE SEQUENCE [LARGE SCALE GENOMIC DNA]</scope>
    <source>
        <strain evidence="1 2">22506_14_FS</strain>
    </source>
</reference>
<evidence type="ECO:0000313" key="2">
    <source>
        <dbReference type="Proteomes" id="UP000447833"/>
    </source>
</evidence>
<accession>A0A845ESL9</accession>
<protein>
    <submittedName>
        <fullName evidence="1">Uncharacterized protein</fullName>
    </submittedName>
</protein>
<name>A0A845ESL9_9BACL</name>
<dbReference type="EMBL" id="WMEY01000001">
    <property type="protein sequence ID" value="MYL62130.1"/>
    <property type="molecule type" value="Genomic_DNA"/>
</dbReference>
<gene>
    <name evidence="1" type="ORF">GLW07_02045</name>
</gene>
<dbReference type="Proteomes" id="UP000447833">
    <property type="component" value="Unassembled WGS sequence"/>
</dbReference>
<proteinExistence type="predicted"/>
<evidence type="ECO:0000313" key="1">
    <source>
        <dbReference type="EMBL" id="MYL62130.1"/>
    </source>
</evidence>
<sequence length="85" mass="9181">MVKKNEEPIKLTAGQYIVGSDIPEGRYQVTNIGEGTNFFVYDPSGLPKVNTILGDSIVGTGDFVFFTSDGDMIETLGPVKLIPVE</sequence>
<dbReference type="AlphaFoldDB" id="A0A845ESL9"/>
<organism evidence="1 2">
    <name type="scientific">Guptibacillus hwajinpoensis</name>
    <dbReference type="NCBI Taxonomy" id="208199"/>
    <lineage>
        <taxon>Bacteria</taxon>
        <taxon>Bacillati</taxon>
        <taxon>Bacillota</taxon>
        <taxon>Bacilli</taxon>
        <taxon>Bacillales</taxon>
        <taxon>Guptibacillaceae</taxon>
        <taxon>Guptibacillus</taxon>
    </lineage>
</organism>
<comment type="caution">
    <text evidence="1">The sequence shown here is derived from an EMBL/GenBank/DDBJ whole genome shotgun (WGS) entry which is preliminary data.</text>
</comment>